<dbReference type="Proteomes" id="UP000054988">
    <property type="component" value="Unassembled WGS sequence"/>
</dbReference>
<feature type="region of interest" description="Disordered" evidence="2">
    <location>
        <begin position="317"/>
        <end position="348"/>
    </location>
</feature>
<dbReference type="GO" id="GO:0005635">
    <property type="term" value="C:nuclear envelope"/>
    <property type="evidence" value="ECO:0007669"/>
    <property type="project" value="TreeGrafter"/>
</dbReference>
<feature type="region of interest" description="Disordered" evidence="2">
    <location>
        <begin position="148"/>
        <end position="167"/>
    </location>
</feature>
<dbReference type="GO" id="GO:0004105">
    <property type="term" value="F:choline-phosphate cytidylyltransferase activity"/>
    <property type="evidence" value="ECO:0007669"/>
    <property type="project" value="UniProtKB-EC"/>
</dbReference>
<feature type="domain" description="Cytidyltransferase-like" evidence="3">
    <location>
        <begin position="181"/>
        <end position="277"/>
    </location>
</feature>
<dbReference type="Pfam" id="PF01467">
    <property type="entry name" value="CTP_transf_like"/>
    <property type="match status" value="1"/>
</dbReference>
<dbReference type="EC" id="2.7.7.15" evidence="1"/>
<dbReference type="PANTHER" id="PTHR10739">
    <property type="entry name" value="CYTIDYLYLTRANSFERASE"/>
    <property type="match status" value="1"/>
</dbReference>
<feature type="compositionally biased region" description="Pro residues" evidence="2">
    <location>
        <begin position="338"/>
        <end position="348"/>
    </location>
</feature>
<evidence type="ECO:0000259" key="3">
    <source>
        <dbReference type="Pfam" id="PF01467"/>
    </source>
</evidence>
<evidence type="ECO:0000256" key="2">
    <source>
        <dbReference type="SAM" id="MobiDB-lite"/>
    </source>
</evidence>
<dbReference type="AlphaFoldDB" id="A0A0W0GA02"/>
<reference evidence="4 5" key="1">
    <citation type="submission" date="2015-12" db="EMBL/GenBank/DDBJ databases">
        <title>Draft genome sequence of Moniliophthora roreri, the causal agent of frosty pod rot of cacao.</title>
        <authorList>
            <person name="Aime M.C."/>
            <person name="Diaz-Valderrama J.R."/>
            <person name="Kijpornyongpan T."/>
            <person name="Phillips-Mora W."/>
        </authorList>
    </citation>
    <scope>NUCLEOTIDE SEQUENCE [LARGE SCALE GENOMIC DNA]</scope>
    <source>
        <strain evidence="4 5">MCA 2952</strain>
    </source>
</reference>
<evidence type="ECO:0000313" key="5">
    <source>
        <dbReference type="Proteomes" id="UP000054988"/>
    </source>
</evidence>
<sequence length="348" mass="38655">MSFEQVDPPSPSSWLAEVTGPTWSAFRTLASRGRGNETSPEVATFAKQQHRNLDALHRFDLLSQFYSSRYSASFFTSTISMDASSVLSDDLSDYDVISDPGHRSLDSSIADIFSGSIHEPPPTEEAQEKFATVRLTAQEIRNNARLSLGTAPPVHTGNGTIKSRRQSLSADQQLNRMKRIYVDGSFDGFNAGHALQLRQAKLSFPAVHLIVGVFSDELCDSYGYPITVPYVERCEVVRHCRWVDEVLPDAPWQIEEGFTRERRIDYVVFDEGATVSPAYDKVRVKGYDSMKRLGKVILTKPTTGLTVSNPVSIPVPITPTSPPGQLRSESHFSLPVHDPQPPEPLVEF</sequence>
<dbReference type="InterPro" id="IPR014729">
    <property type="entry name" value="Rossmann-like_a/b/a_fold"/>
</dbReference>
<feature type="compositionally biased region" description="Polar residues" evidence="2">
    <location>
        <begin position="157"/>
        <end position="167"/>
    </location>
</feature>
<evidence type="ECO:0000256" key="1">
    <source>
        <dbReference type="ARBA" id="ARBA00026101"/>
    </source>
</evidence>
<name>A0A0W0GA02_MONRR</name>
<organism evidence="4 5">
    <name type="scientific">Moniliophthora roreri</name>
    <name type="common">Frosty pod rot fungus</name>
    <name type="synonym">Monilia roreri</name>
    <dbReference type="NCBI Taxonomy" id="221103"/>
    <lineage>
        <taxon>Eukaryota</taxon>
        <taxon>Fungi</taxon>
        <taxon>Dikarya</taxon>
        <taxon>Basidiomycota</taxon>
        <taxon>Agaricomycotina</taxon>
        <taxon>Agaricomycetes</taxon>
        <taxon>Agaricomycetidae</taxon>
        <taxon>Agaricales</taxon>
        <taxon>Marasmiineae</taxon>
        <taxon>Marasmiaceae</taxon>
        <taxon>Moniliophthora</taxon>
    </lineage>
</organism>
<comment type="caution">
    <text evidence="4">The sequence shown here is derived from an EMBL/GenBank/DDBJ whole genome shotgun (WGS) entry which is preliminary data.</text>
</comment>
<protein>
    <recommendedName>
        <fullName evidence="1">choline-phosphate cytidylyltransferase</fullName>
        <ecNumber evidence="1">2.7.7.15</ecNumber>
    </recommendedName>
</protein>
<dbReference type="NCBIfam" id="TIGR00125">
    <property type="entry name" value="cyt_tran_rel"/>
    <property type="match status" value="1"/>
</dbReference>
<dbReference type="InterPro" id="IPR045049">
    <property type="entry name" value="Pcy1-like"/>
</dbReference>
<dbReference type="PANTHER" id="PTHR10739:SF13">
    <property type="entry name" value="CHOLINE-PHOSPHATE CYTIDYLYLTRANSFERASE"/>
    <property type="match status" value="1"/>
</dbReference>
<dbReference type="EMBL" id="LATX01000716">
    <property type="protein sequence ID" value="KTB45364.1"/>
    <property type="molecule type" value="Genomic_DNA"/>
</dbReference>
<dbReference type="Gene3D" id="3.40.50.620">
    <property type="entry name" value="HUPs"/>
    <property type="match status" value="1"/>
</dbReference>
<dbReference type="GO" id="GO:0031210">
    <property type="term" value="F:phosphatidylcholine binding"/>
    <property type="evidence" value="ECO:0007669"/>
    <property type="project" value="TreeGrafter"/>
</dbReference>
<evidence type="ECO:0000313" key="4">
    <source>
        <dbReference type="EMBL" id="KTB45364.1"/>
    </source>
</evidence>
<dbReference type="SUPFAM" id="SSF52374">
    <property type="entry name" value="Nucleotidylyl transferase"/>
    <property type="match status" value="1"/>
</dbReference>
<dbReference type="eggNOG" id="KOG2804">
    <property type="taxonomic scope" value="Eukaryota"/>
</dbReference>
<proteinExistence type="predicted"/>
<accession>A0A0W0GA02</accession>
<gene>
    <name evidence="4" type="ORF">WG66_2047</name>
</gene>
<dbReference type="InterPro" id="IPR004821">
    <property type="entry name" value="Cyt_trans-like"/>
</dbReference>